<evidence type="ECO:0000313" key="1">
    <source>
        <dbReference type="EMBL" id="ORY89202.1"/>
    </source>
</evidence>
<dbReference type="EMBL" id="MCFF01000113">
    <property type="protein sequence ID" value="ORY89202.1"/>
    <property type="molecule type" value="Genomic_DNA"/>
</dbReference>
<dbReference type="GeneID" id="33571178"/>
<dbReference type="InParanoid" id="A0A1Y2FYT8"/>
<name>A0A1Y2FYT8_9FUNG</name>
<dbReference type="AlphaFoldDB" id="A0A1Y2FYT8"/>
<protein>
    <submittedName>
        <fullName evidence="1">Uncharacterized protein</fullName>
    </submittedName>
</protein>
<accession>A0A1Y2FYT8</accession>
<comment type="caution">
    <text evidence="1">The sequence shown here is derived from an EMBL/GenBank/DDBJ whole genome shotgun (WGS) entry which is preliminary data.</text>
</comment>
<dbReference type="Proteomes" id="UP000193648">
    <property type="component" value="Unassembled WGS sequence"/>
</dbReference>
<evidence type="ECO:0000313" key="2">
    <source>
        <dbReference type="Proteomes" id="UP000193648"/>
    </source>
</evidence>
<reference evidence="1 2" key="1">
    <citation type="submission" date="2016-07" db="EMBL/GenBank/DDBJ databases">
        <title>Pervasive Adenine N6-methylation of Active Genes in Fungi.</title>
        <authorList>
            <consortium name="DOE Joint Genome Institute"/>
            <person name="Mondo S.J."/>
            <person name="Dannebaum R.O."/>
            <person name="Kuo R.C."/>
            <person name="Labutti K."/>
            <person name="Haridas S."/>
            <person name="Kuo A."/>
            <person name="Salamov A."/>
            <person name="Ahrendt S.R."/>
            <person name="Lipzen A."/>
            <person name="Sullivan W."/>
            <person name="Andreopoulos W.B."/>
            <person name="Clum A."/>
            <person name="Lindquist E."/>
            <person name="Daum C."/>
            <person name="Ramamoorthy G.K."/>
            <person name="Gryganskyi A."/>
            <person name="Culley D."/>
            <person name="Magnuson J.K."/>
            <person name="James T.Y."/>
            <person name="O'Malley M.A."/>
            <person name="Stajich J.E."/>
            <person name="Spatafora J.W."/>
            <person name="Visel A."/>
            <person name="Grigoriev I.V."/>
        </authorList>
    </citation>
    <scope>NUCLEOTIDE SEQUENCE [LARGE SCALE GENOMIC DNA]</scope>
    <source>
        <strain evidence="1 2">NRRL 3116</strain>
    </source>
</reference>
<organism evidence="1 2">
    <name type="scientific">Lobosporangium transversale</name>
    <dbReference type="NCBI Taxonomy" id="64571"/>
    <lineage>
        <taxon>Eukaryota</taxon>
        <taxon>Fungi</taxon>
        <taxon>Fungi incertae sedis</taxon>
        <taxon>Mucoromycota</taxon>
        <taxon>Mortierellomycotina</taxon>
        <taxon>Mortierellomycetes</taxon>
        <taxon>Mortierellales</taxon>
        <taxon>Mortierellaceae</taxon>
        <taxon>Lobosporangium</taxon>
    </lineage>
</organism>
<proteinExistence type="predicted"/>
<dbReference type="OrthoDB" id="2392168at2759"/>
<dbReference type="RefSeq" id="XP_021875048.1">
    <property type="nucleotide sequence ID" value="XM_022029335.1"/>
</dbReference>
<gene>
    <name evidence="1" type="ORF">BCR41DRAFT_402730</name>
</gene>
<sequence length="168" mass="18813">MAAEKKSPARTELLKIIKKYSEASEKANAEYVLTTSPISDISSTRMSSKSVSTSVMPLWLLQDAFADLTVQLERDPELIHMITAEDLAQLKTCYQALLTAAYYSLYMATKMSCSSEESSWIGAAHYIFRQGLDEIGAFLKGEPSTTKLYMSLEQSFKDFKVESDAHIR</sequence>
<keyword evidence="2" id="KW-1185">Reference proteome</keyword>